<dbReference type="SUPFAM" id="SSF143422">
    <property type="entry name" value="Transposase IS200-like"/>
    <property type="match status" value="1"/>
</dbReference>
<gene>
    <name evidence="2" type="ORF">ENF18_00585</name>
</gene>
<organism evidence="2">
    <name type="scientific">candidate division WOR-3 bacterium</name>
    <dbReference type="NCBI Taxonomy" id="2052148"/>
    <lineage>
        <taxon>Bacteria</taxon>
        <taxon>Bacteria division WOR-3</taxon>
    </lineage>
</organism>
<comment type="caution">
    <text evidence="2">The sequence shown here is derived from an EMBL/GenBank/DDBJ whole genome shotgun (WGS) entry which is preliminary data.</text>
</comment>
<dbReference type="PANTHER" id="PTHR34322">
    <property type="entry name" value="TRANSPOSASE, Y1_TNP DOMAIN-CONTAINING"/>
    <property type="match status" value="1"/>
</dbReference>
<dbReference type="InterPro" id="IPR036515">
    <property type="entry name" value="Transposase_17_sf"/>
</dbReference>
<sequence>MFSPDLDNMTFFLYAALMKAKITYPGAYHHVMNRGVLGIDIFADNNAKQYFLDTVVEKIRLKKAKLLCYCVMDNHYHLLIKDCTGNLSSLMRAINGNYAIYYRKRFGGKGYVFQNRYKSILVEKGLYLKMVTAYILLNPLRAGKVKDVYKYLWSSVREYYDDVSGYINAQEEVEELFEDKESFDAFLKQWALKELPLKETRMGTFLGSQEFIAQSVALFDRRKKKGRSYRMRKEEDGFVPPERLIKDFEETHGIKIEEIDTSTRDGKRLRDELLIGLREESGLTFKQIIKIEPFKGIKYSSLGQMYRRAKKKKMS</sequence>
<protein>
    <recommendedName>
        <fullName evidence="1">Transposase IS200-like domain-containing protein</fullName>
    </recommendedName>
</protein>
<reference evidence="2" key="1">
    <citation type="journal article" date="2020" name="mSystems">
        <title>Genome- and Community-Level Interaction Insights into Carbon Utilization and Element Cycling Functions of Hydrothermarchaeota in Hydrothermal Sediment.</title>
        <authorList>
            <person name="Zhou Z."/>
            <person name="Liu Y."/>
            <person name="Xu W."/>
            <person name="Pan J."/>
            <person name="Luo Z.H."/>
            <person name="Li M."/>
        </authorList>
    </citation>
    <scope>NUCLEOTIDE SEQUENCE [LARGE SCALE GENOMIC DNA]</scope>
    <source>
        <strain evidence="2">HyVt-102</strain>
    </source>
</reference>
<evidence type="ECO:0000313" key="2">
    <source>
        <dbReference type="EMBL" id="HDI82271.1"/>
    </source>
</evidence>
<dbReference type="Pfam" id="PF01797">
    <property type="entry name" value="Y1_Tnp"/>
    <property type="match status" value="1"/>
</dbReference>
<dbReference type="GO" id="GO:0006313">
    <property type="term" value="P:DNA transposition"/>
    <property type="evidence" value="ECO:0007669"/>
    <property type="project" value="InterPro"/>
</dbReference>
<dbReference type="AlphaFoldDB" id="A0A7C0ZBJ4"/>
<name>A0A7C0ZBJ4_UNCW3</name>
<dbReference type="GO" id="GO:0004803">
    <property type="term" value="F:transposase activity"/>
    <property type="evidence" value="ECO:0007669"/>
    <property type="project" value="InterPro"/>
</dbReference>
<feature type="domain" description="Transposase IS200-like" evidence="1">
    <location>
        <begin position="24"/>
        <end position="138"/>
    </location>
</feature>
<dbReference type="SMART" id="SM01321">
    <property type="entry name" value="Y1_Tnp"/>
    <property type="match status" value="1"/>
</dbReference>
<dbReference type="GO" id="GO:0003677">
    <property type="term" value="F:DNA binding"/>
    <property type="evidence" value="ECO:0007669"/>
    <property type="project" value="InterPro"/>
</dbReference>
<dbReference type="PANTHER" id="PTHR34322:SF2">
    <property type="entry name" value="TRANSPOSASE IS200-LIKE DOMAIN-CONTAINING PROTEIN"/>
    <property type="match status" value="1"/>
</dbReference>
<evidence type="ECO:0000259" key="1">
    <source>
        <dbReference type="SMART" id="SM01321"/>
    </source>
</evidence>
<proteinExistence type="predicted"/>
<accession>A0A7C0ZBJ4</accession>
<dbReference type="InterPro" id="IPR002686">
    <property type="entry name" value="Transposase_17"/>
</dbReference>
<dbReference type="Gene3D" id="3.30.70.1290">
    <property type="entry name" value="Transposase IS200-like"/>
    <property type="match status" value="1"/>
</dbReference>
<dbReference type="Proteomes" id="UP000885847">
    <property type="component" value="Unassembled WGS sequence"/>
</dbReference>
<dbReference type="EMBL" id="DQWE01000028">
    <property type="protein sequence ID" value="HDI82271.1"/>
    <property type="molecule type" value="Genomic_DNA"/>
</dbReference>